<sequence>MINTQDFCCAKEVASKVGKSVRTIQRMCGKNAIKAIQLIPGGEYSIPTSEVERLLKTRLSASSATPATPPPNNAA</sequence>
<reference evidence="2 3" key="1">
    <citation type="submission" date="2019-02" db="EMBL/GenBank/DDBJ databases">
        <title>Deep-cultivation of Planctomycetes and their phenomic and genomic characterization uncovers novel biology.</title>
        <authorList>
            <person name="Wiegand S."/>
            <person name="Jogler M."/>
            <person name="Boedeker C."/>
            <person name="Pinto D."/>
            <person name="Vollmers J."/>
            <person name="Rivas-Marin E."/>
            <person name="Kohn T."/>
            <person name="Peeters S.H."/>
            <person name="Heuer A."/>
            <person name="Rast P."/>
            <person name="Oberbeckmann S."/>
            <person name="Bunk B."/>
            <person name="Jeske O."/>
            <person name="Meyerdierks A."/>
            <person name="Storesund J.E."/>
            <person name="Kallscheuer N."/>
            <person name="Luecker S."/>
            <person name="Lage O.M."/>
            <person name="Pohl T."/>
            <person name="Merkel B.J."/>
            <person name="Hornburger P."/>
            <person name="Mueller R.-W."/>
            <person name="Bruemmer F."/>
            <person name="Labrenz M."/>
            <person name="Spormann A.M."/>
            <person name="Op den Camp H."/>
            <person name="Overmann J."/>
            <person name="Amann R."/>
            <person name="Jetten M.S.M."/>
            <person name="Mascher T."/>
            <person name="Medema M.H."/>
            <person name="Devos D.P."/>
            <person name="Kaster A.-K."/>
            <person name="Ovreas L."/>
            <person name="Rohde M."/>
            <person name="Galperin M.Y."/>
            <person name="Jogler C."/>
        </authorList>
    </citation>
    <scope>NUCLEOTIDE SEQUENCE [LARGE SCALE GENOMIC DNA]</scope>
    <source>
        <strain evidence="2 3">KS4</strain>
    </source>
</reference>
<proteinExistence type="predicted"/>
<dbReference type="EMBL" id="CP036425">
    <property type="protein sequence ID" value="QDU34271.1"/>
    <property type="molecule type" value="Genomic_DNA"/>
</dbReference>
<dbReference type="InterPro" id="IPR041657">
    <property type="entry name" value="HTH_17"/>
</dbReference>
<dbReference type="RefSeq" id="WP_145077969.1">
    <property type="nucleotide sequence ID" value="NZ_CP036425.1"/>
</dbReference>
<name>A0A517YVL4_9BACT</name>
<feature type="domain" description="Helix-turn-helix" evidence="1">
    <location>
        <begin position="11"/>
        <end position="58"/>
    </location>
</feature>
<evidence type="ECO:0000259" key="1">
    <source>
        <dbReference type="Pfam" id="PF12728"/>
    </source>
</evidence>
<dbReference type="Pfam" id="PF12728">
    <property type="entry name" value="HTH_17"/>
    <property type="match status" value="1"/>
</dbReference>
<dbReference type="SUPFAM" id="SSF46955">
    <property type="entry name" value="Putative DNA-binding domain"/>
    <property type="match status" value="1"/>
</dbReference>
<organism evidence="2 3">
    <name type="scientific">Poriferisphaera corsica</name>
    <dbReference type="NCBI Taxonomy" id="2528020"/>
    <lineage>
        <taxon>Bacteria</taxon>
        <taxon>Pseudomonadati</taxon>
        <taxon>Planctomycetota</taxon>
        <taxon>Phycisphaerae</taxon>
        <taxon>Phycisphaerales</taxon>
        <taxon>Phycisphaeraceae</taxon>
        <taxon>Poriferisphaera</taxon>
    </lineage>
</organism>
<dbReference type="InterPro" id="IPR009061">
    <property type="entry name" value="DNA-bd_dom_put_sf"/>
</dbReference>
<evidence type="ECO:0000313" key="2">
    <source>
        <dbReference type="EMBL" id="QDU34271.1"/>
    </source>
</evidence>
<evidence type="ECO:0000313" key="3">
    <source>
        <dbReference type="Proteomes" id="UP000317369"/>
    </source>
</evidence>
<dbReference type="Proteomes" id="UP000317369">
    <property type="component" value="Chromosome"/>
</dbReference>
<accession>A0A517YVL4</accession>
<keyword evidence="3" id="KW-1185">Reference proteome</keyword>
<protein>
    <recommendedName>
        <fullName evidence="1">Helix-turn-helix domain-containing protein</fullName>
    </recommendedName>
</protein>
<dbReference type="AlphaFoldDB" id="A0A517YVL4"/>
<gene>
    <name evidence="2" type="ORF">KS4_23380</name>
</gene>
<dbReference type="KEGG" id="pcor:KS4_23380"/>